<dbReference type="AlphaFoldDB" id="A0A0E9TQ41"/>
<evidence type="ECO:0000313" key="1">
    <source>
        <dbReference type="EMBL" id="JAH55577.1"/>
    </source>
</evidence>
<name>A0A0E9TQ41_ANGAN</name>
<organism evidence="1">
    <name type="scientific">Anguilla anguilla</name>
    <name type="common">European freshwater eel</name>
    <name type="synonym">Muraena anguilla</name>
    <dbReference type="NCBI Taxonomy" id="7936"/>
    <lineage>
        <taxon>Eukaryota</taxon>
        <taxon>Metazoa</taxon>
        <taxon>Chordata</taxon>
        <taxon>Craniata</taxon>
        <taxon>Vertebrata</taxon>
        <taxon>Euteleostomi</taxon>
        <taxon>Actinopterygii</taxon>
        <taxon>Neopterygii</taxon>
        <taxon>Teleostei</taxon>
        <taxon>Anguilliformes</taxon>
        <taxon>Anguillidae</taxon>
        <taxon>Anguilla</taxon>
    </lineage>
</organism>
<proteinExistence type="predicted"/>
<accession>A0A0E9TQ41</accession>
<dbReference type="EMBL" id="GBXM01053000">
    <property type="protein sequence ID" value="JAH55577.1"/>
    <property type="molecule type" value="Transcribed_RNA"/>
</dbReference>
<reference evidence="1" key="1">
    <citation type="submission" date="2014-11" db="EMBL/GenBank/DDBJ databases">
        <authorList>
            <person name="Amaro Gonzalez C."/>
        </authorList>
    </citation>
    <scope>NUCLEOTIDE SEQUENCE</scope>
</reference>
<sequence length="27" mass="3022">MLKLIQLCTLLQENSFAVYGFVSGSMQ</sequence>
<protein>
    <submittedName>
        <fullName evidence="1">Uncharacterized protein</fullName>
    </submittedName>
</protein>
<reference evidence="1" key="2">
    <citation type="journal article" date="2015" name="Fish Shellfish Immunol.">
        <title>Early steps in the European eel (Anguilla anguilla)-Vibrio vulnificus interaction in the gills: Role of the RtxA13 toxin.</title>
        <authorList>
            <person name="Callol A."/>
            <person name="Pajuelo D."/>
            <person name="Ebbesson L."/>
            <person name="Teles M."/>
            <person name="MacKenzie S."/>
            <person name="Amaro C."/>
        </authorList>
    </citation>
    <scope>NUCLEOTIDE SEQUENCE</scope>
</reference>